<evidence type="ECO:0000313" key="6">
    <source>
        <dbReference type="Proteomes" id="UP000293902"/>
    </source>
</evidence>
<feature type="transmembrane region" description="Helical" evidence="2">
    <location>
        <begin position="12"/>
        <end position="29"/>
    </location>
</feature>
<sequence length="180" mass="20397">MKSMTNLEKFGLAAALIIACTFFYMKYMYDPQTKVLTTTLKKRNKVVAELNKLKDIPPLFQLEKSIEQDKKRLDELRQETGHLNINTGHPDEIAALLSKISTIMVMNDLKALSIVPKEREPGKYIDWSPFDMNIKGDFTGFVTFLKELEQLRDAVEVSGIRIASSGVKSLPLTIAFTLKI</sequence>
<dbReference type="RefSeq" id="WP_111959215.1">
    <property type="nucleotide sequence ID" value="NZ_CP036313.1"/>
</dbReference>
<dbReference type="Pfam" id="PF04350">
    <property type="entry name" value="PilO"/>
    <property type="match status" value="1"/>
</dbReference>
<dbReference type="Proteomes" id="UP000248798">
    <property type="component" value="Unassembled WGS sequence"/>
</dbReference>
<dbReference type="OrthoDB" id="5471180at2"/>
<keyword evidence="6" id="KW-1185">Reference proteome</keyword>
<gene>
    <name evidence="4" type="ORF">DO021_17940</name>
    <name evidence="3" type="ORF">EYB58_03785</name>
</gene>
<protein>
    <recommendedName>
        <fullName evidence="7">Pilus assembly protein PilO</fullName>
    </recommendedName>
</protein>
<keyword evidence="1" id="KW-0175">Coiled coil</keyword>
<accession>A0A328FC32</accession>
<dbReference type="GO" id="GO:0043107">
    <property type="term" value="P:type IV pilus-dependent motility"/>
    <property type="evidence" value="ECO:0007669"/>
    <property type="project" value="InterPro"/>
</dbReference>
<evidence type="ECO:0008006" key="7">
    <source>
        <dbReference type="Google" id="ProtNLM"/>
    </source>
</evidence>
<keyword evidence="2" id="KW-0472">Membrane</keyword>
<keyword evidence="2" id="KW-0812">Transmembrane</keyword>
<keyword evidence="2" id="KW-1133">Transmembrane helix</keyword>
<name>A0A328FC32_9BACT</name>
<evidence type="ECO:0000313" key="5">
    <source>
        <dbReference type="Proteomes" id="UP000248798"/>
    </source>
</evidence>
<dbReference type="InterPro" id="IPR014717">
    <property type="entry name" value="Transl_elong_EF1B/ribsomal_bS6"/>
</dbReference>
<feature type="coiled-coil region" evidence="1">
    <location>
        <begin position="59"/>
        <end position="86"/>
    </location>
</feature>
<reference evidence="4 5" key="1">
    <citation type="submission" date="2018-06" db="EMBL/GenBank/DDBJ databases">
        <title>Complete Genome Sequence of Desulfobacter hydrogenophilus (DSM3380).</title>
        <authorList>
            <person name="Marietou A."/>
            <person name="Schreiber L."/>
            <person name="Marshall I."/>
            <person name="Jorgensen B."/>
        </authorList>
    </citation>
    <scope>NUCLEOTIDE SEQUENCE [LARGE SCALE GENOMIC DNA]</scope>
    <source>
        <strain evidence="4 5">DSM 3380</strain>
    </source>
</reference>
<reference evidence="3 6" key="2">
    <citation type="submission" date="2019-02" db="EMBL/GenBank/DDBJ databases">
        <title>Complete genome sequence of Desulfobacter hydrogenophilus AcRS1.</title>
        <authorList>
            <person name="Marietou A."/>
            <person name="Lund M.B."/>
            <person name="Marshall I.P.G."/>
            <person name="Schreiber L."/>
            <person name="Jorgensen B."/>
        </authorList>
    </citation>
    <scope>NUCLEOTIDE SEQUENCE [LARGE SCALE GENOMIC DNA]</scope>
    <source>
        <strain evidence="3 6">AcRS1</strain>
    </source>
</reference>
<evidence type="ECO:0000256" key="2">
    <source>
        <dbReference type="SAM" id="Phobius"/>
    </source>
</evidence>
<organism evidence="4 5">
    <name type="scientific">Desulfobacter hydrogenophilus</name>
    <dbReference type="NCBI Taxonomy" id="2291"/>
    <lineage>
        <taxon>Bacteria</taxon>
        <taxon>Pseudomonadati</taxon>
        <taxon>Thermodesulfobacteriota</taxon>
        <taxon>Desulfobacteria</taxon>
        <taxon>Desulfobacterales</taxon>
        <taxon>Desulfobacteraceae</taxon>
        <taxon>Desulfobacter</taxon>
    </lineage>
</organism>
<evidence type="ECO:0000256" key="1">
    <source>
        <dbReference type="SAM" id="Coils"/>
    </source>
</evidence>
<dbReference type="AlphaFoldDB" id="A0A328FC32"/>
<dbReference type="Gene3D" id="3.30.70.60">
    <property type="match status" value="1"/>
</dbReference>
<dbReference type="Proteomes" id="UP000293902">
    <property type="component" value="Chromosome"/>
</dbReference>
<dbReference type="PROSITE" id="PS51257">
    <property type="entry name" value="PROKAR_LIPOPROTEIN"/>
    <property type="match status" value="1"/>
</dbReference>
<evidence type="ECO:0000313" key="3">
    <source>
        <dbReference type="EMBL" id="QBH12122.1"/>
    </source>
</evidence>
<proteinExistence type="predicted"/>
<evidence type="ECO:0000313" key="4">
    <source>
        <dbReference type="EMBL" id="RAM00673.1"/>
    </source>
</evidence>
<dbReference type="EMBL" id="CP036313">
    <property type="protein sequence ID" value="QBH12122.1"/>
    <property type="molecule type" value="Genomic_DNA"/>
</dbReference>
<dbReference type="EMBL" id="QLNI01000041">
    <property type="protein sequence ID" value="RAM00673.1"/>
    <property type="molecule type" value="Genomic_DNA"/>
</dbReference>
<dbReference type="GO" id="GO:0043683">
    <property type="term" value="P:type IV pilus assembly"/>
    <property type="evidence" value="ECO:0007669"/>
    <property type="project" value="InterPro"/>
</dbReference>
<dbReference type="InterPro" id="IPR007445">
    <property type="entry name" value="PilO"/>
</dbReference>